<gene>
    <name evidence="2" type="ORF">LPB140_03465</name>
</gene>
<feature type="transmembrane region" description="Helical" evidence="1">
    <location>
        <begin position="53"/>
        <end position="74"/>
    </location>
</feature>
<feature type="transmembrane region" description="Helical" evidence="1">
    <location>
        <begin position="112"/>
        <end position="134"/>
    </location>
</feature>
<keyword evidence="3" id="KW-1185">Reference proteome</keyword>
<keyword evidence="1" id="KW-0472">Membrane</keyword>
<reference evidence="2 3" key="1">
    <citation type="submission" date="2016-11" db="EMBL/GenBank/DDBJ databases">
        <title>Sphingorhabdus sp. LPB0140, isolated from marine environment.</title>
        <authorList>
            <person name="Kim E."/>
            <person name="Yi H."/>
        </authorList>
    </citation>
    <scope>NUCLEOTIDE SEQUENCE [LARGE SCALE GENOMIC DNA]</scope>
    <source>
        <strain evidence="2 3">LPB0140</strain>
    </source>
</reference>
<name>A0A1L3JA80_9SPHN</name>
<evidence type="ECO:0000313" key="2">
    <source>
        <dbReference type="EMBL" id="APG62028.1"/>
    </source>
</evidence>
<dbReference type="Proteomes" id="UP000242561">
    <property type="component" value="Chromosome"/>
</dbReference>
<dbReference type="STRING" id="1913578.LPB140_03465"/>
<accession>A0A1L3JA80</accession>
<feature type="transmembrane region" description="Helical" evidence="1">
    <location>
        <begin position="86"/>
        <end position="105"/>
    </location>
</feature>
<dbReference type="AlphaFoldDB" id="A0A1L3JA80"/>
<sequence>MSDFSQAEPNASAVSYAPPSAPAANITAQANAQMASQTTISAPAKPRSAIIDMIAFITGSAALAGGLLTLFAPLPIEMLTGMGEGIGADAVAAQWSIFGLLLIFGSAAKLRAISIFAAEFLLISSLCLLAILIWREAGSVSVGIQIAVAALAFITSGLARIADKVEMSRDLKLTRQQVAAMQSNPT</sequence>
<feature type="transmembrane region" description="Helical" evidence="1">
    <location>
        <begin position="140"/>
        <end position="162"/>
    </location>
</feature>
<protein>
    <submittedName>
        <fullName evidence="2">Uncharacterized protein</fullName>
    </submittedName>
</protein>
<dbReference type="KEGG" id="sphl:LPB140_03465"/>
<organism evidence="2 3">
    <name type="scientific">Sphingorhabdus lutea</name>
    <dbReference type="NCBI Taxonomy" id="1913578"/>
    <lineage>
        <taxon>Bacteria</taxon>
        <taxon>Pseudomonadati</taxon>
        <taxon>Pseudomonadota</taxon>
        <taxon>Alphaproteobacteria</taxon>
        <taxon>Sphingomonadales</taxon>
        <taxon>Sphingomonadaceae</taxon>
        <taxon>Sphingorhabdus</taxon>
    </lineage>
</organism>
<dbReference type="RefSeq" id="WP_072558675.1">
    <property type="nucleotide sequence ID" value="NZ_CP018154.1"/>
</dbReference>
<dbReference type="EMBL" id="CP018154">
    <property type="protein sequence ID" value="APG62028.1"/>
    <property type="molecule type" value="Genomic_DNA"/>
</dbReference>
<evidence type="ECO:0000313" key="3">
    <source>
        <dbReference type="Proteomes" id="UP000242561"/>
    </source>
</evidence>
<keyword evidence="1" id="KW-1133">Transmembrane helix</keyword>
<proteinExistence type="predicted"/>
<evidence type="ECO:0000256" key="1">
    <source>
        <dbReference type="SAM" id="Phobius"/>
    </source>
</evidence>
<keyword evidence="1" id="KW-0812">Transmembrane</keyword>